<reference evidence="3" key="1">
    <citation type="journal article" date="2017" name="Int. J. Syst. Evol. Microbiol.">
        <title>Notoacmeibacter marinus gen. nov., sp. nov., isolated from the gut of a limpet and proposal of Notoacmeibacteraceae fam. nov. in the order Rhizobiales of the class Alphaproteobacteria.</title>
        <authorList>
            <person name="Huang Z."/>
            <person name="Guo F."/>
            <person name="Lai Q."/>
        </authorList>
    </citation>
    <scope>NUCLEOTIDE SEQUENCE [LARGE SCALE GENOMIC DNA]</scope>
    <source>
        <strain evidence="3">XMTR2A4</strain>
    </source>
</reference>
<dbReference type="Proteomes" id="UP000215405">
    <property type="component" value="Unassembled WGS sequence"/>
</dbReference>
<dbReference type="NCBIfam" id="TIGR01444">
    <property type="entry name" value="fkbM_fam"/>
    <property type="match status" value="1"/>
</dbReference>
<dbReference type="Pfam" id="PF05050">
    <property type="entry name" value="Methyltransf_21"/>
    <property type="match status" value="1"/>
</dbReference>
<sequence>MNSITRARRKARRLIGDLKRLAGVKTVRFDGVAVHAARNELPFEVRRLLFRGIYENKEREFVRKAVKRGDRVLEVGCGIGAVSLVVTRMAGEGQVWSLEANSMLEPVIKRNYALNGWTPNLRIAAVSKVSGRVSFEVDENIISSSMASRAGRRRTIEIEAVAISELVDEIRPDVIIADVEGAEIEIFDADAPLDRVRTIVLELHPKIVGLQATDQLVDSLLGRGFDLIGRRGNVVWLDRAAVTASQLT</sequence>
<name>A0A231UX60_9HYPH</name>
<dbReference type="InterPro" id="IPR052514">
    <property type="entry name" value="SAM-dependent_MTase"/>
</dbReference>
<dbReference type="Gene3D" id="3.40.50.150">
    <property type="entry name" value="Vaccinia Virus protein VP39"/>
    <property type="match status" value="1"/>
</dbReference>
<organism evidence="2 3">
    <name type="scientific">Notoacmeibacter marinus</name>
    <dbReference type="NCBI Taxonomy" id="1876515"/>
    <lineage>
        <taxon>Bacteria</taxon>
        <taxon>Pseudomonadati</taxon>
        <taxon>Pseudomonadota</taxon>
        <taxon>Alphaproteobacteria</taxon>
        <taxon>Hyphomicrobiales</taxon>
        <taxon>Notoacmeibacteraceae</taxon>
        <taxon>Notoacmeibacter</taxon>
    </lineage>
</organism>
<dbReference type="AlphaFoldDB" id="A0A231UX60"/>
<protein>
    <recommendedName>
        <fullName evidence="1">Methyltransferase FkbM domain-containing protein</fullName>
    </recommendedName>
</protein>
<feature type="domain" description="Methyltransferase FkbM" evidence="1">
    <location>
        <begin position="85"/>
        <end position="225"/>
    </location>
</feature>
<evidence type="ECO:0000313" key="2">
    <source>
        <dbReference type="EMBL" id="OXT00525.1"/>
    </source>
</evidence>
<dbReference type="SUPFAM" id="SSF53335">
    <property type="entry name" value="S-adenosyl-L-methionine-dependent methyltransferases"/>
    <property type="match status" value="1"/>
</dbReference>
<evidence type="ECO:0000259" key="1">
    <source>
        <dbReference type="Pfam" id="PF05050"/>
    </source>
</evidence>
<accession>A0A231UX60</accession>
<dbReference type="InterPro" id="IPR029063">
    <property type="entry name" value="SAM-dependent_MTases_sf"/>
</dbReference>
<evidence type="ECO:0000313" key="3">
    <source>
        <dbReference type="Proteomes" id="UP000215405"/>
    </source>
</evidence>
<proteinExistence type="predicted"/>
<dbReference type="PANTHER" id="PTHR34203">
    <property type="entry name" value="METHYLTRANSFERASE, FKBM FAMILY PROTEIN"/>
    <property type="match status" value="1"/>
</dbReference>
<gene>
    <name evidence="2" type="ORF">B7H23_10445</name>
</gene>
<dbReference type="EMBL" id="NBYO01000002">
    <property type="protein sequence ID" value="OXT00525.1"/>
    <property type="molecule type" value="Genomic_DNA"/>
</dbReference>
<dbReference type="PANTHER" id="PTHR34203:SF15">
    <property type="entry name" value="SLL1173 PROTEIN"/>
    <property type="match status" value="1"/>
</dbReference>
<comment type="caution">
    <text evidence="2">The sequence shown here is derived from an EMBL/GenBank/DDBJ whole genome shotgun (WGS) entry which is preliminary data.</text>
</comment>
<dbReference type="InterPro" id="IPR006342">
    <property type="entry name" value="FkbM_mtfrase"/>
</dbReference>
<keyword evidence="3" id="KW-1185">Reference proteome</keyword>